<organism evidence="3 4">
    <name type="scientific">Tribolium castaneum</name>
    <name type="common">Red flour beetle</name>
    <dbReference type="NCBI Taxonomy" id="7070"/>
    <lineage>
        <taxon>Eukaryota</taxon>
        <taxon>Metazoa</taxon>
        <taxon>Ecdysozoa</taxon>
        <taxon>Arthropoda</taxon>
        <taxon>Hexapoda</taxon>
        <taxon>Insecta</taxon>
        <taxon>Pterygota</taxon>
        <taxon>Neoptera</taxon>
        <taxon>Endopterygota</taxon>
        <taxon>Coleoptera</taxon>
        <taxon>Polyphaga</taxon>
        <taxon>Cucujiformia</taxon>
        <taxon>Tenebrionidae</taxon>
        <taxon>Tenebrionidae incertae sedis</taxon>
        <taxon>Tribolium</taxon>
    </lineage>
</organism>
<keyword evidence="4" id="KW-1185">Reference proteome</keyword>
<evidence type="ECO:0000256" key="2">
    <source>
        <dbReference type="SAM" id="Phobius"/>
    </source>
</evidence>
<keyword evidence="2" id="KW-1133">Transmembrane helix</keyword>
<dbReference type="AlphaFoldDB" id="D6WBH1"/>
<feature type="transmembrane region" description="Helical" evidence="2">
    <location>
        <begin position="83"/>
        <end position="107"/>
    </location>
</feature>
<dbReference type="EMBL" id="KQ971308">
    <property type="protein sequence ID" value="EEZ99163.2"/>
    <property type="molecule type" value="Genomic_DNA"/>
</dbReference>
<feature type="region of interest" description="Disordered" evidence="1">
    <location>
        <begin position="16"/>
        <end position="48"/>
    </location>
</feature>
<reference evidence="3 4" key="1">
    <citation type="journal article" date="2008" name="Nature">
        <title>The genome of the model beetle and pest Tribolium castaneum.</title>
        <authorList>
            <consortium name="Tribolium Genome Sequencing Consortium"/>
            <person name="Richards S."/>
            <person name="Gibbs R.A."/>
            <person name="Weinstock G.M."/>
            <person name="Brown S.J."/>
            <person name="Denell R."/>
            <person name="Beeman R.W."/>
            <person name="Gibbs R."/>
            <person name="Beeman R.W."/>
            <person name="Brown S.J."/>
            <person name="Bucher G."/>
            <person name="Friedrich M."/>
            <person name="Grimmelikhuijzen C.J."/>
            <person name="Klingler M."/>
            <person name="Lorenzen M."/>
            <person name="Richards S."/>
            <person name="Roth S."/>
            <person name="Schroder R."/>
            <person name="Tautz D."/>
            <person name="Zdobnov E.M."/>
            <person name="Muzny D."/>
            <person name="Gibbs R.A."/>
            <person name="Weinstock G.M."/>
            <person name="Attaway T."/>
            <person name="Bell S."/>
            <person name="Buhay C.J."/>
            <person name="Chandrabose M.N."/>
            <person name="Chavez D."/>
            <person name="Clerk-Blankenburg K.P."/>
            <person name="Cree A."/>
            <person name="Dao M."/>
            <person name="Davis C."/>
            <person name="Chacko J."/>
            <person name="Dinh H."/>
            <person name="Dugan-Rocha S."/>
            <person name="Fowler G."/>
            <person name="Garner T.T."/>
            <person name="Garnes J."/>
            <person name="Gnirke A."/>
            <person name="Hawes A."/>
            <person name="Hernandez J."/>
            <person name="Hines S."/>
            <person name="Holder M."/>
            <person name="Hume J."/>
            <person name="Jhangiani S.N."/>
            <person name="Joshi V."/>
            <person name="Khan Z.M."/>
            <person name="Jackson L."/>
            <person name="Kovar C."/>
            <person name="Kowis A."/>
            <person name="Lee S."/>
            <person name="Lewis L.R."/>
            <person name="Margolis J."/>
            <person name="Morgan M."/>
            <person name="Nazareth L.V."/>
            <person name="Nguyen N."/>
            <person name="Okwuonu G."/>
            <person name="Parker D."/>
            <person name="Richards S."/>
            <person name="Ruiz S.J."/>
            <person name="Santibanez J."/>
            <person name="Savard J."/>
            <person name="Scherer S.E."/>
            <person name="Schneider B."/>
            <person name="Sodergren E."/>
            <person name="Tautz D."/>
            <person name="Vattahil S."/>
            <person name="Villasana D."/>
            <person name="White C.S."/>
            <person name="Wright R."/>
            <person name="Park Y."/>
            <person name="Beeman R.W."/>
            <person name="Lord J."/>
            <person name="Oppert B."/>
            <person name="Lorenzen M."/>
            <person name="Brown S."/>
            <person name="Wang L."/>
            <person name="Savard J."/>
            <person name="Tautz D."/>
            <person name="Richards S."/>
            <person name="Weinstock G."/>
            <person name="Gibbs R.A."/>
            <person name="Liu Y."/>
            <person name="Worley K."/>
            <person name="Weinstock G."/>
            <person name="Elsik C.G."/>
            <person name="Reese J.T."/>
            <person name="Elhaik E."/>
            <person name="Landan G."/>
            <person name="Graur D."/>
            <person name="Arensburger P."/>
            <person name="Atkinson P."/>
            <person name="Beeman R.W."/>
            <person name="Beidler J."/>
            <person name="Brown S.J."/>
            <person name="Demuth J.P."/>
            <person name="Drury D.W."/>
            <person name="Du Y.Z."/>
            <person name="Fujiwara H."/>
            <person name="Lorenzen M."/>
            <person name="Maselli V."/>
            <person name="Osanai M."/>
            <person name="Park Y."/>
            <person name="Robertson H.M."/>
            <person name="Tu Z."/>
            <person name="Wang J.J."/>
            <person name="Wang S."/>
            <person name="Richards S."/>
            <person name="Song H."/>
            <person name="Zhang L."/>
            <person name="Sodergren E."/>
            <person name="Werner D."/>
            <person name="Stanke M."/>
            <person name="Morgenstern B."/>
            <person name="Solovyev V."/>
            <person name="Kosarev P."/>
            <person name="Brown G."/>
            <person name="Chen H.C."/>
            <person name="Ermolaeva O."/>
            <person name="Hlavina W."/>
            <person name="Kapustin Y."/>
            <person name="Kiryutin B."/>
            <person name="Kitts P."/>
            <person name="Maglott D."/>
            <person name="Pruitt K."/>
            <person name="Sapojnikov V."/>
            <person name="Souvorov A."/>
            <person name="Mackey A.J."/>
            <person name="Waterhouse R.M."/>
            <person name="Wyder S."/>
            <person name="Zdobnov E.M."/>
            <person name="Zdobnov E.M."/>
            <person name="Wyder S."/>
            <person name="Kriventseva E.V."/>
            <person name="Kadowaki T."/>
            <person name="Bork P."/>
            <person name="Aranda M."/>
            <person name="Bao R."/>
            <person name="Beermann A."/>
            <person name="Berns N."/>
            <person name="Bolognesi R."/>
            <person name="Bonneton F."/>
            <person name="Bopp D."/>
            <person name="Brown S.J."/>
            <person name="Bucher G."/>
            <person name="Butts T."/>
            <person name="Chaumot A."/>
            <person name="Denell R.E."/>
            <person name="Ferrier D.E."/>
            <person name="Friedrich M."/>
            <person name="Gordon C.M."/>
            <person name="Jindra M."/>
            <person name="Klingler M."/>
            <person name="Lan Q."/>
            <person name="Lattorff H.M."/>
            <person name="Laudet V."/>
            <person name="von Levetsow C."/>
            <person name="Liu Z."/>
            <person name="Lutz R."/>
            <person name="Lynch J.A."/>
            <person name="da Fonseca R.N."/>
            <person name="Posnien N."/>
            <person name="Reuter R."/>
            <person name="Roth S."/>
            <person name="Savard J."/>
            <person name="Schinko J.B."/>
            <person name="Schmitt C."/>
            <person name="Schoppmeier M."/>
            <person name="Schroder R."/>
            <person name="Shippy T.D."/>
            <person name="Simonnet F."/>
            <person name="Marques-Souza H."/>
            <person name="Tautz D."/>
            <person name="Tomoyasu Y."/>
            <person name="Trauner J."/>
            <person name="Van der Zee M."/>
            <person name="Vervoort M."/>
            <person name="Wittkopp N."/>
            <person name="Wimmer E.A."/>
            <person name="Yang X."/>
            <person name="Jones A.K."/>
            <person name="Sattelle D.B."/>
            <person name="Ebert P.R."/>
            <person name="Nelson D."/>
            <person name="Scott J.G."/>
            <person name="Beeman R.W."/>
            <person name="Muthukrishnan S."/>
            <person name="Kramer K.J."/>
            <person name="Arakane Y."/>
            <person name="Beeman R.W."/>
            <person name="Zhu Q."/>
            <person name="Hogenkamp D."/>
            <person name="Dixit R."/>
            <person name="Oppert B."/>
            <person name="Jiang H."/>
            <person name="Zou Z."/>
            <person name="Marshall J."/>
            <person name="Elpidina E."/>
            <person name="Vinokurov K."/>
            <person name="Oppert C."/>
            <person name="Zou Z."/>
            <person name="Evans J."/>
            <person name="Lu Z."/>
            <person name="Zhao P."/>
            <person name="Sumathipala N."/>
            <person name="Altincicek B."/>
            <person name="Vilcinskas A."/>
            <person name="Williams M."/>
            <person name="Hultmark D."/>
            <person name="Hetru C."/>
            <person name="Jiang H."/>
            <person name="Grimmelikhuijzen C.J."/>
            <person name="Hauser F."/>
            <person name="Cazzamali G."/>
            <person name="Williamson M."/>
            <person name="Park Y."/>
            <person name="Li B."/>
            <person name="Tanaka Y."/>
            <person name="Predel R."/>
            <person name="Neupert S."/>
            <person name="Schachtner J."/>
            <person name="Verleyen P."/>
            <person name="Raible F."/>
            <person name="Bork P."/>
            <person name="Friedrich M."/>
            <person name="Walden K.K."/>
            <person name="Robertson H.M."/>
            <person name="Angeli S."/>
            <person name="Foret S."/>
            <person name="Bucher G."/>
            <person name="Schuetz S."/>
            <person name="Maleszka R."/>
            <person name="Wimmer E.A."/>
            <person name="Beeman R.W."/>
            <person name="Lorenzen M."/>
            <person name="Tomoyasu Y."/>
            <person name="Miller S.C."/>
            <person name="Grossmann D."/>
            <person name="Bucher G."/>
        </authorList>
    </citation>
    <scope>NUCLEOTIDE SEQUENCE [LARGE SCALE GENOMIC DNA]</scope>
    <source>
        <strain evidence="3 4">Georgia GA2</strain>
    </source>
</reference>
<reference evidence="3 4" key="2">
    <citation type="journal article" date="2010" name="Nucleic Acids Res.">
        <title>BeetleBase in 2010: revisions to provide comprehensive genomic information for Tribolium castaneum.</title>
        <authorList>
            <person name="Kim H.S."/>
            <person name="Murphy T."/>
            <person name="Xia J."/>
            <person name="Caragea D."/>
            <person name="Park Y."/>
            <person name="Beeman R.W."/>
            <person name="Lorenzen M.D."/>
            <person name="Butcher S."/>
            <person name="Manak J.R."/>
            <person name="Brown S.J."/>
        </authorList>
    </citation>
    <scope>GENOME REANNOTATION</scope>
    <source>
        <strain evidence="3 4">Georgia GA2</strain>
    </source>
</reference>
<evidence type="ECO:0000256" key="1">
    <source>
        <dbReference type="SAM" id="MobiDB-lite"/>
    </source>
</evidence>
<keyword evidence="2" id="KW-0812">Transmembrane</keyword>
<keyword evidence="2" id="KW-0472">Membrane</keyword>
<dbReference type="HOGENOM" id="CLU_1973335_0_0_1"/>
<evidence type="ECO:0000313" key="4">
    <source>
        <dbReference type="Proteomes" id="UP000007266"/>
    </source>
</evidence>
<gene>
    <name evidence="3" type="primary">AUGUSTUS-3.0.2_16162</name>
    <name evidence="3" type="ORF">TcasGA2_TC016162</name>
</gene>
<sequence length="117" mass="12314">MVPLLLVLDLEPTGLDNPIGPTGADHAMDMDSEDEAGEHGPPADNAHLTSGEPIEIILMLPFQSRSCGICLNAGKVPSITTPLVALVLVTPTIVLLLEATFLSLLSLGKKALYASWE</sequence>
<accession>D6WBH1</accession>
<protein>
    <submittedName>
        <fullName evidence="3">Uncharacterized protein</fullName>
    </submittedName>
</protein>
<name>D6WBH1_TRICA</name>
<evidence type="ECO:0000313" key="3">
    <source>
        <dbReference type="EMBL" id="EEZ99163.2"/>
    </source>
</evidence>
<proteinExistence type="predicted"/>
<dbReference type="Proteomes" id="UP000007266">
    <property type="component" value="Linkage group 2"/>
</dbReference>